<protein>
    <submittedName>
        <fullName evidence="2">Uncharacterized protein</fullName>
    </submittedName>
</protein>
<evidence type="ECO:0000256" key="1">
    <source>
        <dbReference type="SAM" id="SignalP"/>
    </source>
</evidence>
<dbReference type="RefSeq" id="WP_133284009.1">
    <property type="nucleotide sequence ID" value="NZ_SMSI01000001.1"/>
</dbReference>
<dbReference type="OrthoDB" id="8021248at2"/>
<dbReference type="Proteomes" id="UP000295131">
    <property type="component" value="Unassembled WGS sequence"/>
</dbReference>
<accession>A0A4R5PQF1</accession>
<name>A0A4R5PQF1_9HYPH</name>
<gene>
    <name evidence="2" type="ORF">E2A64_08940</name>
</gene>
<evidence type="ECO:0000313" key="2">
    <source>
        <dbReference type="EMBL" id="TDH39178.1"/>
    </source>
</evidence>
<comment type="caution">
    <text evidence="2">The sequence shown here is derived from an EMBL/GenBank/DDBJ whole genome shotgun (WGS) entry which is preliminary data.</text>
</comment>
<dbReference type="AlphaFoldDB" id="A0A4R5PQF1"/>
<dbReference type="EMBL" id="SMSI01000001">
    <property type="protein sequence ID" value="TDH39178.1"/>
    <property type="molecule type" value="Genomic_DNA"/>
</dbReference>
<sequence>MNAFAVLALLSGASPVSAAECQCVTKGQRVDLGTVICLEVSPSVRYLARCERVLNNTSWRKLGDGCPSAGLCLPEPARHQSFRTG</sequence>
<feature type="chain" id="PRO_5020872355" evidence="1">
    <location>
        <begin position="19"/>
        <end position="85"/>
    </location>
</feature>
<proteinExistence type="predicted"/>
<keyword evidence="3" id="KW-1185">Reference proteome</keyword>
<keyword evidence="1" id="KW-0732">Signal</keyword>
<reference evidence="2 3" key="1">
    <citation type="journal article" date="2013" name="Int. J. Syst. Evol. Microbiol.">
        <title>Hoeflea suaedae sp. nov., an endophytic bacterium isolated from the root of the halophyte Suaeda maritima.</title>
        <authorList>
            <person name="Chung E.J."/>
            <person name="Park J.A."/>
            <person name="Pramanik P."/>
            <person name="Bibi F."/>
            <person name="Jeon C.O."/>
            <person name="Chung Y.R."/>
        </authorList>
    </citation>
    <scope>NUCLEOTIDE SEQUENCE [LARGE SCALE GENOMIC DNA]</scope>
    <source>
        <strain evidence="2 3">YC6898</strain>
    </source>
</reference>
<feature type="signal peptide" evidence="1">
    <location>
        <begin position="1"/>
        <end position="18"/>
    </location>
</feature>
<organism evidence="2 3">
    <name type="scientific">Pseudohoeflea suaedae</name>
    <dbReference type="NCBI Taxonomy" id="877384"/>
    <lineage>
        <taxon>Bacteria</taxon>
        <taxon>Pseudomonadati</taxon>
        <taxon>Pseudomonadota</taxon>
        <taxon>Alphaproteobacteria</taxon>
        <taxon>Hyphomicrobiales</taxon>
        <taxon>Rhizobiaceae</taxon>
        <taxon>Pseudohoeflea</taxon>
    </lineage>
</organism>
<evidence type="ECO:0000313" key="3">
    <source>
        <dbReference type="Proteomes" id="UP000295131"/>
    </source>
</evidence>